<evidence type="ECO:0000259" key="7">
    <source>
        <dbReference type="Pfam" id="PF00246"/>
    </source>
</evidence>
<dbReference type="PANTHER" id="PTHR11705">
    <property type="entry name" value="PROTEASE FAMILY M14 CARBOXYPEPTIDASE A,B"/>
    <property type="match status" value="1"/>
</dbReference>
<evidence type="ECO:0000256" key="2">
    <source>
        <dbReference type="ARBA" id="ARBA00005988"/>
    </source>
</evidence>
<dbReference type="InterPro" id="IPR029062">
    <property type="entry name" value="Class_I_gatase-like"/>
</dbReference>
<evidence type="ECO:0000256" key="1">
    <source>
        <dbReference type="ARBA" id="ARBA00001947"/>
    </source>
</evidence>
<dbReference type="GO" id="GO:0005615">
    <property type="term" value="C:extracellular space"/>
    <property type="evidence" value="ECO:0007669"/>
    <property type="project" value="TreeGrafter"/>
</dbReference>
<dbReference type="PANTHER" id="PTHR11705:SF143">
    <property type="entry name" value="SLL0236 PROTEIN"/>
    <property type="match status" value="1"/>
</dbReference>
<comment type="similarity">
    <text evidence="2">Belongs to the peptidase M14 family.</text>
</comment>
<dbReference type="Gene3D" id="3.40.630.10">
    <property type="entry name" value="Zn peptidases"/>
    <property type="match status" value="1"/>
</dbReference>
<evidence type="ECO:0000256" key="4">
    <source>
        <dbReference type="ARBA" id="ARBA00022801"/>
    </source>
</evidence>
<dbReference type="AlphaFoldDB" id="A0A2S8G9U4"/>
<comment type="caution">
    <text evidence="8">The sequence shown here is derived from an EMBL/GenBank/DDBJ whole genome shotgun (WGS) entry which is preliminary data.</text>
</comment>
<evidence type="ECO:0000256" key="3">
    <source>
        <dbReference type="ARBA" id="ARBA00022670"/>
    </source>
</evidence>
<feature type="domain" description="Peptidase M14" evidence="7">
    <location>
        <begin position="82"/>
        <end position="307"/>
    </location>
</feature>
<dbReference type="Pfam" id="PF00246">
    <property type="entry name" value="Peptidase_M14"/>
    <property type="match status" value="1"/>
</dbReference>
<reference evidence="8 9" key="1">
    <citation type="submission" date="2018-02" db="EMBL/GenBank/DDBJ databases">
        <title>Comparative genomes isolates from brazilian mangrove.</title>
        <authorList>
            <person name="Araujo J.E."/>
            <person name="Taketani R.G."/>
            <person name="Silva M.C.P."/>
            <person name="Loureco M.V."/>
            <person name="Andreote F.D."/>
        </authorList>
    </citation>
    <scope>NUCLEOTIDE SEQUENCE [LARGE SCALE GENOMIC DNA]</scope>
    <source>
        <strain evidence="8 9">NAP PRIS-MGV</strain>
    </source>
</reference>
<proteinExistence type="inferred from homology"/>
<accession>A0A2S8G9U4</accession>
<dbReference type="GO" id="GO:0006508">
    <property type="term" value="P:proteolysis"/>
    <property type="evidence" value="ECO:0007669"/>
    <property type="project" value="UniProtKB-KW"/>
</dbReference>
<name>A0A2S8G9U4_9BACT</name>
<dbReference type="GO" id="GO:0008270">
    <property type="term" value="F:zinc ion binding"/>
    <property type="evidence" value="ECO:0007669"/>
    <property type="project" value="InterPro"/>
</dbReference>
<keyword evidence="3" id="KW-0645">Protease</keyword>
<keyword evidence="5" id="KW-0862">Zinc</keyword>
<comment type="cofactor">
    <cofactor evidence="1">
        <name>Zn(2+)</name>
        <dbReference type="ChEBI" id="CHEBI:29105"/>
    </cofactor>
</comment>
<dbReference type="GO" id="GO:0004181">
    <property type="term" value="F:metallocarboxypeptidase activity"/>
    <property type="evidence" value="ECO:0007669"/>
    <property type="project" value="InterPro"/>
</dbReference>
<organism evidence="8 9">
    <name type="scientific">Blastopirellula marina</name>
    <dbReference type="NCBI Taxonomy" id="124"/>
    <lineage>
        <taxon>Bacteria</taxon>
        <taxon>Pseudomonadati</taxon>
        <taxon>Planctomycetota</taxon>
        <taxon>Planctomycetia</taxon>
        <taxon>Pirellulales</taxon>
        <taxon>Pirellulaceae</taxon>
        <taxon>Blastopirellula</taxon>
    </lineage>
</organism>
<protein>
    <submittedName>
        <fullName evidence="8">Peptidase M14</fullName>
    </submittedName>
</protein>
<evidence type="ECO:0000313" key="8">
    <source>
        <dbReference type="EMBL" id="PQO41080.1"/>
    </source>
</evidence>
<dbReference type="SUPFAM" id="SSF52317">
    <property type="entry name" value="Class I glutamine amidotransferase-like"/>
    <property type="match status" value="1"/>
</dbReference>
<dbReference type="Proteomes" id="UP000239388">
    <property type="component" value="Unassembled WGS sequence"/>
</dbReference>
<dbReference type="CDD" id="cd06240">
    <property type="entry name" value="M14-like"/>
    <property type="match status" value="1"/>
</dbReference>
<keyword evidence="4" id="KW-0378">Hydrolase</keyword>
<evidence type="ECO:0000313" key="9">
    <source>
        <dbReference type="Proteomes" id="UP000239388"/>
    </source>
</evidence>
<dbReference type="EMBL" id="PUIB01000006">
    <property type="protein sequence ID" value="PQO41080.1"/>
    <property type="molecule type" value="Genomic_DNA"/>
</dbReference>
<evidence type="ECO:0000256" key="6">
    <source>
        <dbReference type="ARBA" id="ARBA00023049"/>
    </source>
</evidence>
<keyword evidence="6" id="KW-0482">Metalloprotease</keyword>
<gene>
    <name evidence="8" type="ORF">C5Y98_03735</name>
</gene>
<evidence type="ECO:0000256" key="5">
    <source>
        <dbReference type="ARBA" id="ARBA00022833"/>
    </source>
</evidence>
<dbReference type="InterPro" id="IPR000834">
    <property type="entry name" value="Peptidase_M14"/>
</dbReference>
<sequence>MTRTDHGHATARFENISFGYGYLMLNTSRYAFGLVLVLLCHVAVGAEPATTTDDLSPAAYLGRSVGADFCLVDWKTVQGYYTKLAEHAPTVQLQRIGETTEGRDFLISVISSPENLKNIDAIKAASHTIADPRGKSAEELKQAVENGKVVVFITPSMHSTEVAATEMGMQLAWLLATSAEAPWSTMREEAVVVLLPSLNPDGIDHVSEWYAQNLGKPYEDTSLPELYHKYAGHDNNRDFFALTQVEARMLSKLMYQEWYPQILWDVHQQGQNGDRFFVPPYRDPLNENIDPMIVAGINAIGSRAVMDMTGEDCTGIVTGVSYDNWWNGGNRSVPARQNIIGILTEAASVNFASPIYLERYQIADPLGRKEYRPSNQFIAPWQGGWWRQADIVRYELSFGKSLFGTVSREPKMWLKNKLAAAQNASTIDNDSKRRAWLITVDNEDVGAVERLVDLLQHLGVEVHQSKSAIVADERSYAPGTLVIACDQPHSNLVNDLFELKSFPAGETAYDVSGWSLSALFGLRVVEVVRQLDGELELLDSKELPDAFAVAKSHDAHQFRDSRQWVSLNRELAKGASFQTSVNEGTATEEATASQGQQAKSLPRVGVYAPWLASMDEGWLRWTLDYMEMPYKRVRNSMVKAGKLKDDFDVILIPDISASRVESGRSEGSVQGNMAGGLDVDGAMAIEEFVRDGGKLIVMDSACPWVIDLLRIPLVDVTSLKENKDFNCSGSVVRGEIQDHEITTGLPKTIPFMFAHSIAWRAPTSKEREQRTDVKCEVETLLTYAPRRVLLSGTMNHPEVIEGQIAWAKVKQGKGTIHLFGFRPYYRGWTHASFHLLMRSILLD</sequence>
<dbReference type="SUPFAM" id="SSF53187">
    <property type="entry name" value="Zn-dependent exopeptidases"/>
    <property type="match status" value="1"/>
</dbReference>